<reference evidence="1 2" key="1">
    <citation type="submission" date="2019-07" db="EMBL/GenBank/DDBJ databases">
        <title>WGS assembly of Gossypium tomentosum.</title>
        <authorList>
            <person name="Chen Z.J."/>
            <person name="Sreedasyam A."/>
            <person name="Ando A."/>
            <person name="Song Q."/>
            <person name="De L."/>
            <person name="Hulse-Kemp A."/>
            <person name="Ding M."/>
            <person name="Ye W."/>
            <person name="Kirkbride R."/>
            <person name="Jenkins J."/>
            <person name="Plott C."/>
            <person name="Lovell J."/>
            <person name="Lin Y.-M."/>
            <person name="Vaughn R."/>
            <person name="Liu B."/>
            <person name="Li W."/>
            <person name="Simpson S."/>
            <person name="Scheffler B."/>
            <person name="Saski C."/>
            <person name="Grover C."/>
            <person name="Hu G."/>
            <person name="Conover J."/>
            <person name="Carlson J."/>
            <person name="Shu S."/>
            <person name="Boston L."/>
            <person name="Williams M."/>
            <person name="Peterson D."/>
            <person name="Mcgee K."/>
            <person name="Jones D."/>
            <person name="Wendel J."/>
            <person name="Stelly D."/>
            <person name="Grimwood J."/>
            <person name="Schmutz J."/>
        </authorList>
    </citation>
    <scope>NUCLEOTIDE SEQUENCE [LARGE SCALE GENOMIC DNA]</scope>
    <source>
        <strain evidence="1">7179.01</strain>
    </source>
</reference>
<sequence>MMKEEENLSNEVASKTLVESITQSPTPSSIPPRNKFKFINSTSLLDDLVLMNHKGEVDVKMMKGKEKLSTKPSGVSITQYPTLPSLPPRNRFKFMSLTQFLDDLVLMNQNGADINSGFSKTSSGNAPNNTGNDEDSTMEAICWCLSLDGYEEHNVVSLLQLWCLI</sequence>
<gene>
    <name evidence="1" type="ORF">ES332_D04G183400v1</name>
</gene>
<protein>
    <submittedName>
        <fullName evidence="1">Uncharacterized protein</fullName>
    </submittedName>
</protein>
<name>A0A5D2LFH4_GOSTO</name>
<keyword evidence="2" id="KW-1185">Reference proteome</keyword>
<dbReference type="Proteomes" id="UP000322667">
    <property type="component" value="Chromosome D04"/>
</dbReference>
<dbReference type="EMBL" id="CM017626">
    <property type="protein sequence ID" value="TYH77836.1"/>
    <property type="molecule type" value="Genomic_DNA"/>
</dbReference>
<dbReference type="AlphaFoldDB" id="A0A5D2LFH4"/>
<organism evidence="1 2">
    <name type="scientific">Gossypium tomentosum</name>
    <name type="common">Hawaiian cotton</name>
    <name type="synonym">Gossypium sandvicense</name>
    <dbReference type="NCBI Taxonomy" id="34277"/>
    <lineage>
        <taxon>Eukaryota</taxon>
        <taxon>Viridiplantae</taxon>
        <taxon>Streptophyta</taxon>
        <taxon>Embryophyta</taxon>
        <taxon>Tracheophyta</taxon>
        <taxon>Spermatophyta</taxon>
        <taxon>Magnoliopsida</taxon>
        <taxon>eudicotyledons</taxon>
        <taxon>Gunneridae</taxon>
        <taxon>Pentapetalae</taxon>
        <taxon>rosids</taxon>
        <taxon>malvids</taxon>
        <taxon>Malvales</taxon>
        <taxon>Malvaceae</taxon>
        <taxon>Malvoideae</taxon>
        <taxon>Gossypium</taxon>
    </lineage>
</organism>
<accession>A0A5D2LFH4</accession>
<evidence type="ECO:0000313" key="2">
    <source>
        <dbReference type="Proteomes" id="UP000322667"/>
    </source>
</evidence>
<evidence type="ECO:0000313" key="1">
    <source>
        <dbReference type="EMBL" id="TYH77836.1"/>
    </source>
</evidence>
<proteinExistence type="predicted"/>